<evidence type="ECO:0000256" key="1">
    <source>
        <dbReference type="ARBA" id="ARBA00004651"/>
    </source>
</evidence>
<dbReference type="InterPro" id="IPR050901">
    <property type="entry name" value="BP-dep_ABC_trans_perm"/>
</dbReference>
<proteinExistence type="inferred from homology"/>
<reference evidence="9 10" key="1">
    <citation type="journal article" date="2014" name="Nature">
        <title>An environmental bacterial taxon with a large and distinct metabolic repertoire.</title>
        <authorList>
            <person name="Wilson M.C."/>
            <person name="Mori T."/>
            <person name="Ruckert C."/>
            <person name="Uria A.R."/>
            <person name="Helf M.J."/>
            <person name="Takada K."/>
            <person name="Gernert C."/>
            <person name="Steffens U.A."/>
            <person name="Heycke N."/>
            <person name="Schmitt S."/>
            <person name="Rinke C."/>
            <person name="Helfrich E.J."/>
            <person name="Brachmann A.O."/>
            <person name="Gurgui C."/>
            <person name="Wakimoto T."/>
            <person name="Kracht M."/>
            <person name="Crusemann M."/>
            <person name="Hentschel U."/>
            <person name="Abe I."/>
            <person name="Matsunaga S."/>
            <person name="Kalinowski J."/>
            <person name="Takeyama H."/>
            <person name="Piel J."/>
        </authorList>
    </citation>
    <scope>NUCLEOTIDE SEQUENCE [LARGE SCALE GENOMIC DNA]</scope>
    <source>
        <strain evidence="10">TSY1</strain>
    </source>
</reference>
<sequence>MRDTLSTKLLTYGLLSLFVFMVAVPLYWMVTTAIKTNKELYEEFSYVPRKVTMENFVRVIVREELLTNIRNSFSVAMSTTIFTVIVSAMAAFSIVRYRYPGRDWIGRVILFKYLLPSAMLFIPLYVIVTALGLGNTQLGLMLTYLTFTIPFCTWMLMGYFRGMPIELEEQAMVDGCTKIGALLRILLPLSAPGLVASAIFSFTLAWNEFLLALVITMDQSTMTVPIKLTMMVVGDQYIWGQLMAGAVLASIPVAVLYFIGQRYVVQGLAAGAVKS</sequence>
<evidence type="ECO:0000256" key="2">
    <source>
        <dbReference type="ARBA" id="ARBA00022448"/>
    </source>
</evidence>
<dbReference type="EMBL" id="AZHW01001042">
    <property type="protein sequence ID" value="ETW94595.1"/>
    <property type="molecule type" value="Genomic_DNA"/>
</dbReference>
<comment type="subcellular location">
    <subcellularLocation>
        <location evidence="1 7">Cell membrane</location>
        <topology evidence="1 7">Multi-pass membrane protein</topology>
    </subcellularLocation>
</comment>
<name>W4LA59_ENTF1</name>
<dbReference type="InterPro" id="IPR035906">
    <property type="entry name" value="MetI-like_sf"/>
</dbReference>
<dbReference type="HOGENOM" id="CLU_016047_1_2_7"/>
<keyword evidence="3" id="KW-1003">Cell membrane</keyword>
<dbReference type="Proteomes" id="UP000019141">
    <property type="component" value="Unassembled WGS sequence"/>
</dbReference>
<comment type="similarity">
    <text evidence="7">Belongs to the binding-protein-dependent transport system permease family.</text>
</comment>
<comment type="caution">
    <text evidence="9">The sequence shown here is derived from an EMBL/GenBank/DDBJ whole genome shotgun (WGS) entry which is preliminary data.</text>
</comment>
<dbReference type="PANTHER" id="PTHR32243">
    <property type="entry name" value="MALTOSE TRANSPORT SYSTEM PERMEASE-RELATED"/>
    <property type="match status" value="1"/>
</dbReference>
<dbReference type="AlphaFoldDB" id="W4LA59"/>
<accession>W4LA59</accession>
<protein>
    <recommendedName>
        <fullName evidence="8">ABC transmembrane type-1 domain-containing protein</fullName>
    </recommendedName>
</protein>
<evidence type="ECO:0000313" key="10">
    <source>
        <dbReference type="Proteomes" id="UP000019141"/>
    </source>
</evidence>
<dbReference type="GO" id="GO:0055085">
    <property type="term" value="P:transmembrane transport"/>
    <property type="evidence" value="ECO:0007669"/>
    <property type="project" value="InterPro"/>
</dbReference>
<evidence type="ECO:0000256" key="5">
    <source>
        <dbReference type="ARBA" id="ARBA00022989"/>
    </source>
</evidence>
<evidence type="ECO:0000259" key="8">
    <source>
        <dbReference type="PROSITE" id="PS50928"/>
    </source>
</evidence>
<keyword evidence="2 7" id="KW-0813">Transport</keyword>
<dbReference type="CDD" id="cd06261">
    <property type="entry name" value="TM_PBP2"/>
    <property type="match status" value="1"/>
</dbReference>
<dbReference type="Gene3D" id="1.10.3720.10">
    <property type="entry name" value="MetI-like"/>
    <property type="match status" value="1"/>
</dbReference>
<keyword evidence="5 7" id="KW-1133">Transmembrane helix</keyword>
<keyword evidence="4 7" id="KW-0812">Transmembrane</keyword>
<feature type="transmembrane region" description="Helical" evidence="7">
    <location>
        <begin position="237"/>
        <end position="259"/>
    </location>
</feature>
<dbReference type="PROSITE" id="PS50928">
    <property type="entry name" value="ABC_TM1"/>
    <property type="match status" value="1"/>
</dbReference>
<evidence type="ECO:0000256" key="7">
    <source>
        <dbReference type="RuleBase" id="RU363032"/>
    </source>
</evidence>
<feature type="transmembrane region" description="Helical" evidence="7">
    <location>
        <begin position="138"/>
        <end position="160"/>
    </location>
</feature>
<feature type="domain" description="ABC transmembrane type-1" evidence="8">
    <location>
        <begin position="69"/>
        <end position="260"/>
    </location>
</feature>
<organism evidence="9 10">
    <name type="scientific">Entotheonella factor</name>
    <dbReference type="NCBI Taxonomy" id="1429438"/>
    <lineage>
        <taxon>Bacteria</taxon>
        <taxon>Pseudomonadati</taxon>
        <taxon>Nitrospinota/Tectimicrobiota group</taxon>
        <taxon>Candidatus Tectimicrobiota</taxon>
        <taxon>Candidatus Entotheonellia</taxon>
        <taxon>Candidatus Entotheonellales</taxon>
        <taxon>Candidatus Entotheonellaceae</taxon>
        <taxon>Candidatus Entotheonella</taxon>
    </lineage>
</organism>
<evidence type="ECO:0000256" key="3">
    <source>
        <dbReference type="ARBA" id="ARBA00022475"/>
    </source>
</evidence>
<evidence type="ECO:0000256" key="6">
    <source>
        <dbReference type="ARBA" id="ARBA00023136"/>
    </source>
</evidence>
<dbReference type="GO" id="GO:0005886">
    <property type="term" value="C:plasma membrane"/>
    <property type="evidence" value="ECO:0007669"/>
    <property type="project" value="UniProtKB-SubCell"/>
</dbReference>
<keyword evidence="10" id="KW-1185">Reference proteome</keyword>
<dbReference type="Pfam" id="PF00528">
    <property type="entry name" value="BPD_transp_1"/>
    <property type="match status" value="1"/>
</dbReference>
<evidence type="ECO:0000313" key="9">
    <source>
        <dbReference type="EMBL" id="ETW94595.1"/>
    </source>
</evidence>
<keyword evidence="6 7" id="KW-0472">Membrane</keyword>
<feature type="transmembrane region" description="Helical" evidence="7">
    <location>
        <begin position="109"/>
        <end position="132"/>
    </location>
</feature>
<dbReference type="SUPFAM" id="SSF161098">
    <property type="entry name" value="MetI-like"/>
    <property type="match status" value="1"/>
</dbReference>
<evidence type="ECO:0000256" key="4">
    <source>
        <dbReference type="ARBA" id="ARBA00022692"/>
    </source>
</evidence>
<feature type="transmembrane region" description="Helical" evidence="7">
    <location>
        <begin position="9"/>
        <end position="30"/>
    </location>
</feature>
<gene>
    <name evidence="9" type="ORF">ETSY1_34165</name>
</gene>
<dbReference type="InterPro" id="IPR000515">
    <property type="entry name" value="MetI-like"/>
</dbReference>
<feature type="transmembrane region" description="Helical" evidence="7">
    <location>
        <begin position="75"/>
        <end position="97"/>
    </location>
</feature>
<feature type="transmembrane region" description="Helical" evidence="7">
    <location>
        <begin position="181"/>
        <end position="206"/>
    </location>
</feature>
<dbReference type="PANTHER" id="PTHR32243:SF18">
    <property type="entry name" value="INNER MEMBRANE ABC TRANSPORTER PERMEASE PROTEIN YCJP"/>
    <property type="match status" value="1"/>
</dbReference>